<dbReference type="Pfam" id="PF23598">
    <property type="entry name" value="LRR_14"/>
    <property type="match status" value="1"/>
</dbReference>
<evidence type="ECO:0000256" key="4">
    <source>
        <dbReference type="ARBA" id="ARBA00022840"/>
    </source>
</evidence>
<keyword evidence="1" id="KW-0677">Repeat</keyword>
<dbReference type="EMBL" id="KB870806">
    <property type="protein sequence ID" value="EOA33655.1"/>
    <property type="molecule type" value="Genomic_DNA"/>
</dbReference>
<keyword evidence="4" id="KW-0067">ATP-binding</keyword>
<dbReference type="Pfam" id="PF00931">
    <property type="entry name" value="NB-ARC"/>
    <property type="match status" value="1"/>
</dbReference>
<dbReference type="Gene3D" id="3.40.50.300">
    <property type="entry name" value="P-loop containing nucleotide triphosphate hydrolases"/>
    <property type="match status" value="1"/>
</dbReference>
<evidence type="ECO:0000259" key="6">
    <source>
        <dbReference type="Pfam" id="PF18052"/>
    </source>
</evidence>
<dbReference type="Gene3D" id="1.10.8.430">
    <property type="entry name" value="Helical domain of apoptotic protease-activating factors"/>
    <property type="match status" value="1"/>
</dbReference>
<dbReference type="Pfam" id="PF23559">
    <property type="entry name" value="WHD_DRP"/>
    <property type="match status" value="1"/>
</dbReference>
<dbReference type="PANTHER" id="PTHR36766:SF40">
    <property type="entry name" value="DISEASE RESISTANCE PROTEIN RGA3"/>
    <property type="match status" value="1"/>
</dbReference>
<dbReference type="SUPFAM" id="SSF52058">
    <property type="entry name" value="L domain-like"/>
    <property type="match status" value="1"/>
</dbReference>
<name>R0I6G7_9BRAS</name>
<evidence type="ECO:0000256" key="3">
    <source>
        <dbReference type="ARBA" id="ARBA00022821"/>
    </source>
</evidence>
<feature type="domain" description="Disease resistance N-terminal" evidence="6">
    <location>
        <begin position="51"/>
        <end position="138"/>
    </location>
</feature>
<dbReference type="PRINTS" id="PR00364">
    <property type="entry name" value="DISEASERSIST"/>
</dbReference>
<dbReference type="Proteomes" id="UP000029121">
    <property type="component" value="Unassembled WGS sequence"/>
</dbReference>
<dbReference type="eggNOG" id="KOG4658">
    <property type="taxonomic scope" value="Eukaryota"/>
</dbReference>
<dbReference type="GO" id="GO:0051707">
    <property type="term" value="P:response to other organism"/>
    <property type="evidence" value="ECO:0007669"/>
    <property type="project" value="UniProtKB-ARBA"/>
</dbReference>
<dbReference type="GO" id="GO:0043531">
    <property type="term" value="F:ADP binding"/>
    <property type="evidence" value="ECO:0007669"/>
    <property type="project" value="InterPro"/>
</dbReference>
<dbReference type="FunFam" id="3.40.50.300:FF:001091">
    <property type="entry name" value="Probable disease resistance protein At1g61300"/>
    <property type="match status" value="1"/>
</dbReference>
<dbReference type="InterPro" id="IPR041118">
    <property type="entry name" value="Rx_N"/>
</dbReference>
<dbReference type="InterPro" id="IPR036388">
    <property type="entry name" value="WH-like_DNA-bd_sf"/>
</dbReference>
<evidence type="ECO:0000259" key="5">
    <source>
        <dbReference type="Pfam" id="PF00931"/>
    </source>
</evidence>
<evidence type="ECO:0000313" key="10">
    <source>
        <dbReference type="Proteomes" id="UP000029121"/>
    </source>
</evidence>
<dbReference type="Gene3D" id="3.80.10.10">
    <property type="entry name" value="Ribonuclease Inhibitor"/>
    <property type="match status" value="1"/>
</dbReference>
<dbReference type="InterPro" id="IPR042197">
    <property type="entry name" value="Apaf_helical"/>
</dbReference>
<gene>
    <name evidence="9" type="ORF">CARUB_v10019824mg</name>
</gene>
<dbReference type="KEGG" id="crb:17894869"/>
<feature type="domain" description="Disease resistance R13L4/SHOC-2-like LRR" evidence="8">
    <location>
        <begin position="616"/>
        <end position="781"/>
    </location>
</feature>
<protein>
    <recommendedName>
        <fullName evidence="11">NB-ARC domain-containing protein</fullName>
    </recommendedName>
</protein>
<organism evidence="9 10">
    <name type="scientific">Capsella rubella</name>
    <dbReference type="NCBI Taxonomy" id="81985"/>
    <lineage>
        <taxon>Eukaryota</taxon>
        <taxon>Viridiplantae</taxon>
        <taxon>Streptophyta</taxon>
        <taxon>Embryophyta</taxon>
        <taxon>Tracheophyta</taxon>
        <taxon>Spermatophyta</taxon>
        <taxon>Magnoliopsida</taxon>
        <taxon>eudicotyledons</taxon>
        <taxon>Gunneridae</taxon>
        <taxon>Pentapetalae</taxon>
        <taxon>rosids</taxon>
        <taxon>malvids</taxon>
        <taxon>Brassicales</taxon>
        <taxon>Brassicaceae</taxon>
        <taxon>Camelineae</taxon>
        <taxon>Capsella</taxon>
    </lineage>
</organism>
<dbReference type="Gene3D" id="1.20.5.4130">
    <property type="match status" value="1"/>
</dbReference>
<dbReference type="CDD" id="cd14798">
    <property type="entry name" value="RX-CC_like"/>
    <property type="match status" value="1"/>
</dbReference>
<sequence>TRSIATHIFTKVNYSSSQTIKDIAKTPKRTIGRKSDFEEKLSRRLMAETLLSFGVQKLWDLLVRESDRFQGVEEQLSELKRDLNLLRSFLRDADAKKHASETVRNFLEEIKEIVFDTEDIIETFLLKEELRKTSSGLKNTVRRFSCIIWDRREIASDIRSISKRISKVICDMEKFGVQPMIVNGGECSHPLQERQRKMRKTFPSNNENDLVGVKKSVEKLIGYLVEEDSIQVVSIIGMGGIGKTTLARQVYNHDRVKNHFDGVAWVCISQQFERTYVWQTILQQLSSKDDEHETSNMNEEDLQKKLFLLLETSTSLIVLDDIWNEDDWGVINHVFPSKKGWKVLLTSRIENVAVSVDPKGTIFKPEYLNLDEIWTLFLKIAFPRKDTTSEFEVDIEMEELGKEMVKHCGGLPLAVKVLGGLLASQHTFSEWKRISRNIKSHIVGGTSFTEKNMSSVYHILNLSFDELPVYLKYCFLYLAHFPEDHPIRVWDLSYYWAAEGIPRPNHYNQATIEEVGNGYIEDLVKRNMVKRDVNSHWGFEICQMHDMMREVCLRKAEEENFVHVVDTTNSQSPCQSRRIAVPWLGKTCNPGGEMINPKLRSILFMWNQVSGCYAKSSLWFTGLQLIRVLDLSRVDFGGELPSSIVNLIHLRYLSLYDAKLTRLPSSMRNLKQMIYLNLTTRCSTYIPNFLTGMRGLGYLSLPERMHDKTRLEMGNLVNMEMLVHFSTKHSSVNDLQRMEKLRNLCVYNNGNGCTRETLLSSLRELTHLEYLKIDGNEERRSGKMIESTGFQS</sequence>
<keyword evidence="2" id="KW-0547">Nucleotide-binding</keyword>
<reference evidence="10" key="1">
    <citation type="journal article" date="2013" name="Nat. Genet.">
        <title>The Capsella rubella genome and the genomic consequences of rapid mating system evolution.</title>
        <authorList>
            <person name="Slotte T."/>
            <person name="Hazzouri K.M."/>
            <person name="Agren J.A."/>
            <person name="Koenig D."/>
            <person name="Maumus F."/>
            <person name="Guo Y.L."/>
            <person name="Steige K."/>
            <person name="Platts A.E."/>
            <person name="Escobar J.S."/>
            <person name="Newman L.K."/>
            <person name="Wang W."/>
            <person name="Mandakova T."/>
            <person name="Vello E."/>
            <person name="Smith L.M."/>
            <person name="Henz S.R."/>
            <person name="Steffen J."/>
            <person name="Takuno S."/>
            <person name="Brandvain Y."/>
            <person name="Coop G."/>
            <person name="Andolfatto P."/>
            <person name="Hu T.T."/>
            <person name="Blanchette M."/>
            <person name="Clark R.M."/>
            <person name="Quesneville H."/>
            <person name="Nordborg M."/>
            <person name="Gaut B.S."/>
            <person name="Lysak M.A."/>
            <person name="Jenkins J."/>
            <person name="Grimwood J."/>
            <person name="Chapman J."/>
            <person name="Prochnik S."/>
            <person name="Shu S."/>
            <person name="Rokhsar D."/>
            <person name="Schmutz J."/>
            <person name="Weigel D."/>
            <person name="Wright S.I."/>
        </authorList>
    </citation>
    <scope>NUCLEOTIDE SEQUENCE [LARGE SCALE GENOMIC DNA]</scope>
    <source>
        <strain evidence="10">cv. Monte Gargano</strain>
    </source>
</reference>
<feature type="domain" description="Disease resistance protein winged helix" evidence="7">
    <location>
        <begin position="481"/>
        <end position="551"/>
    </location>
</feature>
<dbReference type="InterPro" id="IPR002182">
    <property type="entry name" value="NB-ARC"/>
</dbReference>
<proteinExistence type="predicted"/>
<evidence type="ECO:0000259" key="8">
    <source>
        <dbReference type="Pfam" id="PF23598"/>
    </source>
</evidence>
<dbReference type="InterPro" id="IPR058922">
    <property type="entry name" value="WHD_DRP"/>
</dbReference>
<dbReference type="OrthoDB" id="646178at2759"/>
<dbReference type="InterPro" id="IPR038005">
    <property type="entry name" value="RX-like_CC"/>
</dbReference>
<feature type="domain" description="NB-ARC" evidence="5">
    <location>
        <begin position="214"/>
        <end position="386"/>
    </location>
</feature>
<evidence type="ECO:0000259" key="7">
    <source>
        <dbReference type="Pfam" id="PF23559"/>
    </source>
</evidence>
<keyword evidence="10" id="KW-1185">Reference proteome</keyword>
<dbReference type="GO" id="GO:0005524">
    <property type="term" value="F:ATP binding"/>
    <property type="evidence" value="ECO:0007669"/>
    <property type="project" value="UniProtKB-KW"/>
</dbReference>
<dbReference type="InterPro" id="IPR032675">
    <property type="entry name" value="LRR_dom_sf"/>
</dbReference>
<dbReference type="Pfam" id="PF18052">
    <property type="entry name" value="Rx_N"/>
    <property type="match status" value="1"/>
</dbReference>
<dbReference type="InterPro" id="IPR027417">
    <property type="entry name" value="P-loop_NTPase"/>
</dbReference>
<evidence type="ECO:0008006" key="11">
    <source>
        <dbReference type="Google" id="ProtNLM"/>
    </source>
</evidence>
<feature type="non-terminal residue" evidence="9">
    <location>
        <position position="1"/>
    </location>
</feature>
<dbReference type="Gene3D" id="1.10.10.10">
    <property type="entry name" value="Winged helix-like DNA-binding domain superfamily/Winged helix DNA-binding domain"/>
    <property type="match status" value="1"/>
</dbReference>
<keyword evidence="3" id="KW-0611">Plant defense</keyword>
<evidence type="ECO:0000313" key="9">
    <source>
        <dbReference type="EMBL" id="EOA33655.1"/>
    </source>
</evidence>
<evidence type="ECO:0000256" key="2">
    <source>
        <dbReference type="ARBA" id="ARBA00022741"/>
    </source>
</evidence>
<dbReference type="InterPro" id="IPR055414">
    <property type="entry name" value="LRR_R13L4/SHOC2-like"/>
</dbReference>
<dbReference type="PANTHER" id="PTHR36766">
    <property type="entry name" value="PLANT BROAD-SPECTRUM MILDEW RESISTANCE PROTEIN RPW8"/>
    <property type="match status" value="1"/>
</dbReference>
<dbReference type="SUPFAM" id="SSF52540">
    <property type="entry name" value="P-loop containing nucleoside triphosphate hydrolases"/>
    <property type="match status" value="1"/>
</dbReference>
<dbReference type="AlphaFoldDB" id="R0I6G7"/>
<dbReference type="FunFam" id="1.10.10.10:FF:000322">
    <property type="entry name" value="Probable disease resistance protein At1g63360"/>
    <property type="match status" value="1"/>
</dbReference>
<dbReference type="GO" id="GO:0006952">
    <property type="term" value="P:defense response"/>
    <property type="evidence" value="ECO:0007669"/>
    <property type="project" value="UniProtKB-KW"/>
</dbReference>
<accession>R0I6G7</accession>
<dbReference type="FunFam" id="1.10.8.430:FF:000003">
    <property type="entry name" value="Probable disease resistance protein At5g66910"/>
    <property type="match status" value="1"/>
</dbReference>
<evidence type="ECO:0000256" key="1">
    <source>
        <dbReference type="ARBA" id="ARBA00022737"/>
    </source>
</evidence>